<dbReference type="InterPro" id="IPR036514">
    <property type="entry name" value="SGNH_hydro_sf"/>
</dbReference>
<dbReference type="AlphaFoldDB" id="A0A0N7LVY9"/>
<keyword evidence="3" id="KW-1185">Reference proteome</keyword>
<keyword evidence="2" id="KW-0378">Hydrolase</keyword>
<gene>
    <name evidence="2" type="primary">tesA</name>
    <name evidence="2" type="ORF">TG4357_03114</name>
</gene>
<dbReference type="GO" id="GO:0004622">
    <property type="term" value="F:phosphatidylcholine lysophospholipase activity"/>
    <property type="evidence" value="ECO:0007669"/>
    <property type="project" value="TreeGrafter"/>
</dbReference>
<evidence type="ECO:0000259" key="1">
    <source>
        <dbReference type="Pfam" id="PF13472"/>
    </source>
</evidence>
<dbReference type="PANTHER" id="PTHR30383">
    <property type="entry name" value="THIOESTERASE 1/PROTEASE 1/LYSOPHOSPHOLIPASE L1"/>
    <property type="match status" value="1"/>
</dbReference>
<dbReference type="EC" id="3.1.1.1" evidence="2"/>
<organism evidence="2 3">
    <name type="scientific">Thalassovita gelatinovora</name>
    <name type="common">Thalassobius gelatinovorus</name>
    <dbReference type="NCBI Taxonomy" id="53501"/>
    <lineage>
        <taxon>Bacteria</taxon>
        <taxon>Pseudomonadati</taxon>
        <taxon>Pseudomonadota</taxon>
        <taxon>Alphaproteobacteria</taxon>
        <taxon>Rhodobacterales</taxon>
        <taxon>Roseobacteraceae</taxon>
        <taxon>Thalassovita</taxon>
    </lineage>
</organism>
<dbReference type="PANTHER" id="PTHR30383:SF24">
    <property type="entry name" value="THIOESTERASE 1_PROTEASE 1_LYSOPHOSPHOLIPASE L1"/>
    <property type="match status" value="1"/>
</dbReference>
<dbReference type="GO" id="GO:0106435">
    <property type="term" value="F:carboxylesterase activity"/>
    <property type="evidence" value="ECO:0007669"/>
    <property type="project" value="UniProtKB-EC"/>
</dbReference>
<feature type="domain" description="SGNH hydrolase-type esterase" evidence="1">
    <location>
        <begin position="43"/>
        <end position="208"/>
    </location>
</feature>
<dbReference type="OrthoDB" id="9786188at2"/>
<dbReference type="InterPro" id="IPR051532">
    <property type="entry name" value="Ester_Hydrolysis_Enzymes"/>
</dbReference>
<accession>A0A0N7LVY9</accession>
<dbReference type="Pfam" id="PF13472">
    <property type="entry name" value="Lipase_GDSL_2"/>
    <property type="match status" value="1"/>
</dbReference>
<dbReference type="EMBL" id="CYSA01000026">
    <property type="protein sequence ID" value="CUH67626.1"/>
    <property type="molecule type" value="Genomic_DNA"/>
</dbReference>
<dbReference type="Gene3D" id="3.40.50.1110">
    <property type="entry name" value="SGNH hydrolase"/>
    <property type="match status" value="1"/>
</dbReference>
<reference evidence="2 3" key="1">
    <citation type="submission" date="2015-09" db="EMBL/GenBank/DDBJ databases">
        <authorList>
            <consortium name="Swine Surveillance"/>
        </authorList>
    </citation>
    <scope>NUCLEOTIDE SEQUENCE [LARGE SCALE GENOMIC DNA]</scope>
    <source>
        <strain evidence="2 3">CECT 4357</strain>
    </source>
</reference>
<evidence type="ECO:0000313" key="2">
    <source>
        <dbReference type="EMBL" id="CUH67626.1"/>
    </source>
</evidence>
<name>A0A0N7LVY9_THAGE</name>
<protein>
    <submittedName>
        <fullName evidence="2">Esterase TesA</fullName>
        <ecNumber evidence="2">3.1.1.1</ecNumber>
    </submittedName>
</protein>
<dbReference type="Proteomes" id="UP000051587">
    <property type="component" value="Unassembled WGS sequence"/>
</dbReference>
<sequence>MRFYQFFQAFVSYGACALRGKALAAVILLLPAPVLAAPVSLVAFGDSLTQGYGLIEQDGFVPQLRGWLADHGATARVINAGVSGDTTSGGLARIDWTLTDDVQGMILALGGNDVLRGTDPGLIRANITGILQVAQAKGVDVLLVGMQAPGNFGPDYSREFNAIWPDLAAEFGAIYVRSFFEGLGTDDPAQLRDLFQPDGIHPNADGVALIVQSLGPHVIELIDRAQ</sequence>
<dbReference type="STRING" id="53501.SAMN04488043_101146"/>
<dbReference type="InterPro" id="IPR013830">
    <property type="entry name" value="SGNH_hydro"/>
</dbReference>
<dbReference type="RefSeq" id="WP_058263794.1">
    <property type="nucleotide sequence ID" value="NZ_CP051181.1"/>
</dbReference>
<proteinExistence type="predicted"/>
<dbReference type="CDD" id="cd01822">
    <property type="entry name" value="Lysophospholipase_L1_like"/>
    <property type="match status" value="1"/>
</dbReference>
<evidence type="ECO:0000313" key="3">
    <source>
        <dbReference type="Proteomes" id="UP000051587"/>
    </source>
</evidence>
<dbReference type="SUPFAM" id="SSF52266">
    <property type="entry name" value="SGNH hydrolase"/>
    <property type="match status" value="1"/>
</dbReference>